<comment type="caution">
    <text evidence="1">The sequence shown here is derived from an EMBL/GenBank/DDBJ whole genome shotgun (WGS) entry which is preliminary data.</text>
</comment>
<reference evidence="1" key="1">
    <citation type="submission" date="2023-07" db="EMBL/GenBank/DDBJ databases">
        <authorList>
            <consortium name="CYATHOMIX"/>
        </authorList>
    </citation>
    <scope>NUCLEOTIDE SEQUENCE</scope>
    <source>
        <strain evidence="1">N/A</strain>
    </source>
</reference>
<proteinExistence type="predicted"/>
<dbReference type="AlphaFoldDB" id="A0AA36DIW3"/>
<accession>A0AA36DIW3</accession>
<dbReference type="Proteomes" id="UP001176961">
    <property type="component" value="Unassembled WGS sequence"/>
</dbReference>
<sequence length="116" mass="13041">MCAVIIGADAKVMPYAIVTCTPGSLVPQAMICPIAASRSFNIAAIRAKHTPFDKCYDQCHATLTKENKLDEETKLVTCYNNCKKHMTEEEATRYKQVFQSLANYVERFLRLMDSAN</sequence>
<gene>
    <name evidence="1" type="ORF">CYNAS_LOCUS430</name>
</gene>
<evidence type="ECO:0000313" key="2">
    <source>
        <dbReference type="Proteomes" id="UP001176961"/>
    </source>
</evidence>
<name>A0AA36DIW3_CYLNA</name>
<dbReference type="EMBL" id="CATQJL010000001">
    <property type="protein sequence ID" value="CAJ0588447.1"/>
    <property type="molecule type" value="Genomic_DNA"/>
</dbReference>
<evidence type="ECO:0000313" key="1">
    <source>
        <dbReference type="EMBL" id="CAJ0588447.1"/>
    </source>
</evidence>
<protein>
    <submittedName>
        <fullName evidence="1">Uncharacterized protein</fullName>
    </submittedName>
</protein>
<keyword evidence="2" id="KW-1185">Reference proteome</keyword>
<organism evidence="1 2">
    <name type="scientific">Cylicocyclus nassatus</name>
    <name type="common">Nematode worm</name>
    <dbReference type="NCBI Taxonomy" id="53992"/>
    <lineage>
        <taxon>Eukaryota</taxon>
        <taxon>Metazoa</taxon>
        <taxon>Ecdysozoa</taxon>
        <taxon>Nematoda</taxon>
        <taxon>Chromadorea</taxon>
        <taxon>Rhabditida</taxon>
        <taxon>Rhabditina</taxon>
        <taxon>Rhabditomorpha</taxon>
        <taxon>Strongyloidea</taxon>
        <taxon>Strongylidae</taxon>
        <taxon>Cylicocyclus</taxon>
    </lineage>
</organism>